<dbReference type="KEGG" id="cja:CJA_3418"/>
<gene>
    <name evidence="2" type="ordered locus">CJA_3418</name>
</gene>
<dbReference type="Pfam" id="PF13480">
    <property type="entry name" value="Acetyltransf_6"/>
    <property type="match status" value="1"/>
</dbReference>
<reference evidence="2 3" key="1">
    <citation type="journal article" date="2008" name="J. Bacteriol.">
        <title>Insights into plant cell wall degradation from the genome sequence of the soil bacterium Cellvibrio japonicus.</title>
        <authorList>
            <person name="Deboy R.T."/>
            <person name="Mongodin E.F."/>
            <person name="Fouts D.E."/>
            <person name="Tailford L.E."/>
            <person name="Khouri H."/>
            <person name="Emerson J.B."/>
            <person name="Mohamoud Y."/>
            <person name="Watkins K."/>
            <person name="Henrissat B."/>
            <person name="Gilbert H.J."/>
            <person name="Nelson K.E."/>
        </authorList>
    </citation>
    <scope>NUCLEOTIDE SEQUENCE [LARGE SCALE GENOMIC DNA]</scope>
    <source>
        <strain evidence="2 3">Ueda107</strain>
    </source>
</reference>
<feature type="domain" description="BioF2-like acetyltransferase" evidence="1">
    <location>
        <begin position="162"/>
        <end position="295"/>
    </location>
</feature>
<dbReference type="InterPro" id="IPR016181">
    <property type="entry name" value="Acyl_CoA_acyltransferase"/>
</dbReference>
<protein>
    <recommendedName>
        <fullName evidence="1">BioF2-like acetyltransferase domain-containing protein</fullName>
    </recommendedName>
</protein>
<dbReference type="OrthoDB" id="9808976at2"/>
<dbReference type="STRING" id="498211.CJA_3418"/>
<proteinExistence type="predicted"/>
<evidence type="ECO:0000259" key="1">
    <source>
        <dbReference type="Pfam" id="PF13480"/>
    </source>
</evidence>
<evidence type="ECO:0000313" key="2">
    <source>
        <dbReference type="EMBL" id="ACE86318.1"/>
    </source>
</evidence>
<evidence type="ECO:0000313" key="3">
    <source>
        <dbReference type="Proteomes" id="UP000001036"/>
    </source>
</evidence>
<keyword evidence="3" id="KW-1185">Reference proteome</keyword>
<organism evidence="2 3">
    <name type="scientific">Cellvibrio japonicus (strain Ueda107)</name>
    <name type="common">Pseudomonas fluorescens subsp. cellulosa</name>
    <dbReference type="NCBI Taxonomy" id="498211"/>
    <lineage>
        <taxon>Bacteria</taxon>
        <taxon>Pseudomonadati</taxon>
        <taxon>Pseudomonadota</taxon>
        <taxon>Gammaproteobacteria</taxon>
        <taxon>Cellvibrionales</taxon>
        <taxon>Cellvibrionaceae</taxon>
        <taxon>Cellvibrio</taxon>
    </lineage>
</organism>
<accession>B3PFA4</accession>
<name>B3PFA4_CELJU</name>
<dbReference type="HOGENOM" id="CLU_849420_0_0_6"/>
<sequence length="340" mass="38468">MHDKTGSEHTSVFRSHAWVQAWIDTWGKHPGLRLMDLGGSANPLECVYITRTAFKKIIPASCLCLAGTGFGKISTPRAEYNNLNALLALAGSYESLMRLLAPLPWNLFPIPDVISPGVPEQQVLALAQEADAEAHIAKREMAYSVNTGDWQSYLSGLGANTRLSYFNRRKNLSALGQVDRHVYSLDRAHEFFVLLNQFHCLRWGSPCYAVDTQAFMVNLGQRLKDEQGQLLLESLTLNGKVISVLVDIEWQGVRYNLQSGYYESKYPKIALGALHMGYAIEDAIYKRQIYDFMAGFGKNINYKARIATQQQLLKSYQLERGWVKKLRQLQRILHPRETPS</sequence>
<dbReference type="RefSeq" id="WP_012488994.1">
    <property type="nucleotide sequence ID" value="NC_010995.1"/>
</dbReference>
<dbReference type="EMBL" id="CP000934">
    <property type="protein sequence ID" value="ACE86318.1"/>
    <property type="molecule type" value="Genomic_DNA"/>
</dbReference>
<dbReference type="InterPro" id="IPR038740">
    <property type="entry name" value="BioF2-like_GNAT_dom"/>
</dbReference>
<dbReference type="Proteomes" id="UP000001036">
    <property type="component" value="Chromosome"/>
</dbReference>
<dbReference type="SUPFAM" id="SSF55729">
    <property type="entry name" value="Acyl-CoA N-acyltransferases (Nat)"/>
    <property type="match status" value="1"/>
</dbReference>
<dbReference type="AlphaFoldDB" id="B3PFA4"/>
<dbReference type="eggNOG" id="ENOG50343BQ">
    <property type="taxonomic scope" value="Bacteria"/>
</dbReference>